<dbReference type="GO" id="GO:0034098">
    <property type="term" value="C:VCP-NPL4-UFD1 AAA ATPase complex"/>
    <property type="evidence" value="ECO:0007669"/>
    <property type="project" value="TreeGrafter"/>
</dbReference>
<dbReference type="Gene3D" id="3.40.50.300">
    <property type="entry name" value="P-loop containing nucleotide triphosphate hydrolases"/>
    <property type="match status" value="2"/>
</dbReference>
<dbReference type="FunFam" id="2.40.40.20:FF:000003">
    <property type="entry name" value="Transitional endoplasmic reticulum ATPase"/>
    <property type="match status" value="1"/>
</dbReference>
<dbReference type="InterPro" id="IPR003593">
    <property type="entry name" value="AAA+_ATPase"/>
</dbReference>
<dbReference type="InterPro" id="IPR027417">
    <property type="entry name" value="P-loop_NTPase"/>
</dbReference>
<dbReference type="Gene3D" id="3.10.330.10">
    <property type="match status" value="1"/>
</dbReference>
<evidence type="ECO:0000256" key="2">
    <source>
        <dbReference type="ARBA" id="ARBA00022840"/>
    </source>
</evidence>
<dbReference type="InterPro" id="IPR003960">
    <property type="entry name" value="ATPase_AAA_CS"/>
</dbReference>
<dbReference type="InterPro" id="IPR003959">
    <property type="entry name" value="ATPase_AAA_core"/>
</dbReference>
<dbReference type="PROSITE" id="PS00674">
    <property type="entry name" value="AAA"/>
    <property type="match status" value="1"/>
</dbReference>
<dbReference type="WBParaSite" id="maker-unitig_29086-snap-gene-0.2-mRNA-1">
    <property type="protein sequence ID" value="maker-unitig_29086-snap-gene-0.2-mRNA-1"/>
    <property type="gene ID" value="maker-unitig_29086-snap-gene-0.2"/>
</dbReference>
<name>A0A1I8FD14_9PLAT</name>
<dbReference type="Gene3D" id="2.40.40.20">
    <property type="match status" value="1"/>
</dbReference>
<dbReference type="PANTHER" id="PTHR23077:SF171">
    <property type="entry name" value="NUCLEAR VALOSIN-CONTAINING PROTEIN-LIKE"/>
    <property type="match status" value="1"/>
</dbReference>
<organism evidence="4 5">
    <name type="scientific">Macrostomum lignano</name>
    <dbReference type="NCBI Taxonomy" id="282301"/>
    <lineage>
        <taxon>Eukaryota</taxon>
        <taxon>Metazoa</taxon>
        <taxon>Spiralia</taxon>
        <taxon>Lophotrochozoa</taxon>
        <taxon>Platyhelminthes</taxon>
        <taxon>Rhabditophora</taxon>
        <taxon>Macrostomorpha</taxon>
        <taxon>Macrostomida</taxon>
        <taxon>Macrostomidae</taxon>
        <taxon>Macrostomum</taxon>
    </lineage>
</organism>
<dbReference type="AlphaFoldDB" id="A0A1I8FD14"/>
<dbReference type="Proteomes" id="UP000095280">
    <property type="component" value="Unplaced"/>
</dbReference>
<keyword evidence="2" id="KW-0067">ATP-binding</keyword>
<protein>
    <submittedName>
        <fullName evidence="5">AAA domain-containing protein</fullName>
    </submittedName>
</protein>
<dbReference type="InterPro" id="IPR041569">
    <property type="entry name" value="AAA_lid_3"/>
</dbReference>
<dbReference type="FunFam" id="3.40.50.300:FF:000012">
    <property type="entry name" value="Transitional endoplasmic reticulum ATPase"/>
    <property type="match status" value="1"/>
</dbReference>
<dbReference type="Pfam" id="PF17862">
    <property type="entry name" value="AAA_lid_3"/>
    <property type="match status" value="2"/>
</dbReference>
<dbReference type="PANTHER" id="PTHR23077">
    <property type="entry name" value="AAA-FAMILY ATPASE"/>
    <property type="match status" value="1"/>
</dbReference>
<dbReference type="GO" id="GO:0005634">
    <property type="term" value="C:nucleus"/>
    <property type="evidence" value="ECO:0007669"/>
    <property type="project" value="TreeGrafter"/>
</dbReference>
<dbReference type="InterPro" id="IPR050168">
    <property type="entry name" value="AAA_ATPase_domain"/>
</dbReference>
<dbReference type="GO" id="GO:0005524">
    <property type="term" value="F:ATP binding"/>
    <property type="evidence" value="ECO:0007669"/>
    <property type="project" value="UniProtKB-KW"/>
</dbReference>
<dbReference type="SUPFAM" id="SSF54585">
    <property type="entry name" value="Cdc48 domain 2-like"/>
    <property type="match status" value="1"/>
</dbReference>
<dbReference type="Gene3D" id="1.10.8.60">
    <property type="match status" value="1"/>
</dbReference>
<reference evidence="5" key="1">
    <citation type="submission" date="2016-11" db="UniProtKB">
        <authorList>
            <consortium name="WormBaseParasite"/>
        </authorList>
    </citation>
    <scope>IDENTIFICATION</scope>
</reference>
<dbReference type="GO" id="GO:0097352">
    <property type="term" value="P:autophagosome maturation"/>
    <property type="evidence" value="ECO:0007669"/>
    <property type="project" value="TreeGrafter"/>
</dbReference>
<keyword evidence="1" id="KW-0547">Nucleotide-binding</keyword>
<accession>A0A1I8FD14</accession>
<dbReference type="GO" id="GO:0051228">
    <property type="term" value="P:mitotic spindle disassembly"/>
    <property type="evidence" value="ECO:0007669"/>
    <property type="project" value="TreeGrafter"/>
</dbReference>
<dbReference type="Gene3D" id="6.10.20.150">
    <property type="match status" value="1"/>
</dbReference>
<sequence>TIWTRQSCASKRRPNRLIADEAYSSGRQFLSPCPKLNMDELQLIQRRYLLLKGKKRRDTVCIVLPDEACPNDRVRMNRCVRNNIRATFVSVQAMPNVEFGKRIHVLPFDDSIQGLSGNMFETYLKPHTGPCEATMCLLCAVECALWSFKVMAFLPLPLATVMRRTPSPYCIVGPRDSHTFRRSAGKTRDIGGCRKQMAVIKEMVELPLRHPQLFKSIGVKPPRGILLFGPPGTGKTLIARAVANETGAFFFLINGQRSCPNWPASRVQSSESFRRGREELSAIIFIDELDAIAPKRERLTAKIAIVSQLADANGRPEGQVIVMAHNRPNSIDPALRRFGRFDREVDIGIPDVAGIHTKNMKMKDVDLALVASETHGFVGADLAQLCSEAALQQNSPKRWTSSIWKTRPSMLRYWPVWLSCKRWCSTREFPDKFAKFAHDPQQRLAVLRAARLWQNPVAKAIANECQGKLHQQSRAPSCSPVFGDSFKVNFNFINFKVNQSRAKQLTQFPRTRLCRGGSAGDAGGAADRVINQLLTEMDGMTNKKTVFIIGATNRPDIIDPAILRPGRLDQLIYIPLPDEGSRLAILKANLRKSPIARDVDLNHIAKATQGYSGADLTEISQRACKAGHSPRASRLNWMLNDAAKKWARLINEITRKHFETAMSFSRRSVTDADIRKYEMFRPDPAAESRICFPGAPGGVVVAEAQVAAGGGGQDPKSR</sequence>
<feature type="domain" description="AAA+ ATPase" evidence="3">
    <location>
        <begin position="221"/>
        <end position="351"/>
    </location>
</feature>
<dbReference type="Pfam" id="PF00004">
    <property type="entry name" value="AAA"/>
    <property type="match status" value="2"/>
</dbReference>
<dbReference type="SUPFAM" id="SSF50692">
    <property type="entry name" value="ADC-like"/>
    <property type="match status" value="1"/>
</dbReference>
<dbReference type="SUPFAM" id="SSF52540">
    <property type="entry name" value="P-loop containing nucleoside triphosphate hydrolases"/>
    <property type="match status" value="2"/>
</dbReference>
<dbReference type="GO" id="GO:0030970">
    <property type="term" value="P:retrograde protein transport, ER to cytosol"/>
    <property type="evidence" value="ECO:0007669"/>
    <property type="project" value="TreeGrafter"/>
</dbReference>
<dbReference type="GO" id="GO:0005829">
    <property type="term" value="C:cytosol"/>
    <property type="evidence" value="ECO:0007669"/>
    <property type="project" value="TreeGrafter"/>
</dbReference>
<dbReference type="InterPro" id="IPR029067">
    <property type="entry name" value="CDC48_domain_2-like_sf"/>
</dbReference>
<evidence type="ECO:0000313" key="4">
    <source>
        <dbReference type="Proteomes" id="UP000095280"/>
    </source>
</evidence>
<dbReference type="GO" id="GO:0016887">
    <property type="term" value="F:ATP hydrolysis activity"/>
    <property type="evidence" value="ECO:0007669"/>
    <property type="project" value="InterPro"/>
</dbReference>
<evidence type="ECO:0000259" key="3">
    <source>
        <dbReference type="SMART" id="SM00382"/>
    </source>
</evidence>
<evidence type="ECO:0000256" key="1">
    <source>
        <dbReference type="ARBA" id="ARBA00022741"/>
    </source>
</evidence>
<evidence type="ECO:0000313" key="5">
    <source>
        <dbReference type="WBParaSite" id="maker-unitig_29086-snap-gene-0.2-mRNA-1"/>
    </source>
</evidence>
<dbReference type="GO" id="GO:0031593">
    <property type="term" value="F:polyubiquitin modification-dependent protein binding"/>
    <property type="evidence" value="ECO:0007669"/>
    <property type="project" value="TreeGrafter"/>
</dbReference>
<proteinExistence type="predicted"/>
<keyword evidence="4" id="KW-1185">Reference proteome</keyword>
<dbReference type="SMART" id="SM00382">
    <property type="entry name" value="AAA"/>
    <property type="match status" value="1"/>
</dbReference>
<dbReference type="InterPro" id="IPR009010">
    <property type="entry name" value="Asp_de-COase-like_dom_sf"/>
</dbReference>